<comment type="similarity">
    <text evidence="1 2">Belongs to the anti-sigma-factor antagonist family.</text>
</comment>
<dbReference type="SUPFAM" id="SSF52091">
    <property type="entry name" value="SpoIIaa-like"/>
    <property type="match status" value="1"/>
</dbReference>
<dbReference type="PANTHER" id="PTHR33495">
    <property type="entry name" value="ANTI-SIGMA FACTOR ANTAGONIST TM_1081-RELATED-RELATED"/>
    <property type="match status" value="1"/>
</dbReference>
<evidence type="ECO:0000256" key="2">
    <source>
        <dbReference type="RuleBase" id="RU003749"/>
    </source>
</evidence>
<sequence>MELIRVQALSTTRLDVTVDAAGDTLEVRVVGEIDIANVDEFRVLLWSLPAGATTARLDLSGLEFLTAAGVRALIAAHLRLRARGTQLVLCRPTPLVRRVLRVSRVNRVIPVVGSARPAADQPSAGQWGGESRGTERPASRPGVERPGPEKVTSDKAGQRVWQPGPLRDAHHPVRCGRAA</sequence>
<reference evidence="5 6" key="1">
    <citation type="submission" date="2024-04" db="EMBL/GenBank/DDBJ databases">
        <title>Polymorphospora sp. isolated from Baiyangdian Lake in Xiong'an New Area.</title>
        <authorList>
            <person name="Zhang X."/>
            <person name="Liu J."/>
        </authorList>
    </citation>
    <scope>NUCLEOTIDE SEQUENCE [LARGE SCALE GENOMIC DNA]</scope>
    <source>
        <strain evidence="5 6">2-325</strain>
    </source>
</reference>
<name>A0ABV5CYK7_9ACTN</name>
<evidence type="ECO:0000256" key="3">
    <source>
        <dbReference type="SAM" id="MobiDB-lite"/>
    </source>
</evidence>
<organism evidence="5 6">
    <name type="scientific">Polymorphospora lycopeni</name>
    <dbReference type="NCBI Taxonomy" id="3140240"/>
    <lineage>
        <taxon>Bacteria</taxon>
        <taxon>Bacillati</taxon>
        <taxon>Actinomycetota</taxon>
        <taxon>Actinomycetes</taxon>
        <taxon>Micromonosporales</taxon>
        <taxon>Micromonosporaceae</taxon>
        <taxon>Polymorphospora</taxon>
    </lineage>
</organism>
<proteinExistence type="inferred from homology"/>
<dbReference type="CDD" id="cd07043">
    <property type="entry name" value="STAS_anti-anti-sigma_factors"/>
    <property type="match status" value="1"/>
</dbReference>
<dbReference type="InterPro" id="IPR036513">
    <property type="entry name" value="STAS_dom_sf"/>
</dbReference>
<dbReference type="Gene3D" id="3.30.750.24">
    <property type="entry name" value="STAS domain"/>
    <property type="match status" value="1"/>
</dbReference>
<dbReference type="PROSITE" id="PS50801">
    <property type="entry name" value="STAS"/>
    <property type="match status" value="1"/>
</dbReference>
<dbReference type="RefSeq" id="WP_375736295.1">
    <property type="nucleotide sequence ID" value="NZ_JBCGDC010000122.1"/>
</dbReference>
<dbReference type="Proteomes" id="UP001582793">
    <property type="component" value="Unassembled WGS sequence"/>
</dbReference>
<dbReference type="InterPro" id="IPR003658">
    <property type="entry name" value="Anti-sigma_ant"/>
</dbReference>
<evidence type="ECO:0000259" key="4">
    <source>
        <dbReference type="PROSITE" id="PS50801"/>
    </source>
</evidence>
<protein>
    <recommendedName>
        <fullName evidence="2">Anti-sigma factor antagonist</fullName>
    </recommendedName>
</protein>
<dbReference type="PANTHER" id="PTHR33495:SF2">
    <property type="entry name" value="ANTI-SIGMA FACTOR ANTAGONIST TM_1081-RELATED"/>
    <property type="match status" value="1"/>
</dbReference>
<comment type="caution">
    <text evidence="5">The sequence shown here is derived from an EMBL/GenBank/DDBJ whole genome shotgun (WGS) entry which is preliminary data.</text>
</comment>
<feature type="compositionally biased region" description="Basic and acidic residues" evidence="3">
    <location>
        <begin position="132"/>
        <end position="157"/>
    </location>
</feature>
<gene>
    <name evidence="5" type="ORF">AAFH96_28905</name>
</gene>
<dbReference type="NCBIfam" id="TIGR00377">
    <property type="entry name" value="ant_ant_sig"/>
    <property type="match status" value="1"/>
</dbReference>
<evidence type="ECO:0000313" key="6">
    <source>
        <dbReference type="Proteomes" id="UP001582793"/>
    </source>
</evidence>
<evidence type="ECO:0000256" key="1">
    <source>
        <dbReference type="ARBA" id="ARBA00009013"/>
    </source>
</evidence>
<dbReference type="EMBL" id="JBCGDC010000122">
    <property type="protein sequence ID" value="MFB6397093.1"/>
    <property type="molecule type" value="Genomic_DNA"/>
</dbReference>
<accession>A0ABV5CYK7</accession>
<feature type="domain" description="STAS" evidence="4">
    <location>
        <begin position="14"/>
        <end position="122"/>
    </location>
</feature>
<dbReference type="Pfam" id="PF13466">
    <property type="entry name" value="STAS_2"/>
    <property type="match status" value="1"/>
</dbReference>
<dbReference type="InterPro" id="IPR058548">
    <property type="entry name" value="MlaB-like_STAS"/>
</dbReference>
<dbReference type="InterPro" id="IPR002645">
    <property type="entry name" value="STAS_dom"/>
</dbReference>
<feature type="region of interest" description="Disordered" evidence="3">
    <location>
        <begin position="115"/>
        <end position="179"/>
    </location>
</feature>
<keyword evidence="6" id="KW-1185">Reference proteome</keyword>
<evidence type="ECO:0000313" key="5">
    <source>
        <dbReference type="EMBL" id="MFB6397093.1"/>
    </source>
</evidence>